<protein>
    <submittedName>
        <fullName evidence="4">Uncharacterized protein</fullName>
    </submittedName>
</protein>
<dbReference type="Gene3D" id="3.90.1180.10">
    <property type="entry name" value="Ribosomal protein L13"/>
    <property type="match status" value="1"/>
</dbReference>
<sequence length="315" mass="36593">MARRRDESINRAALNVFQLLGLKGVASQPLTSSAVTPINRATTALLFRSVEERTSGSEFDQWMTFARTWHLYDATWQNPFQSALLVKKYLCGLHKPIYHPLRNPKTSLRAEKLTKKDTEKENILGEPDSMKGTFTKEWRGEERRKKREKHPHLQQLPPLMLGKKEIFLLDLLKKLKKALLPSAQGDVEEKFEKKEQEEEQMQLNHSTELNLETVLIRKVDLPIIQFPSLRFPHIGWPSLLLNVKMGNNYQKEAAFSRYIHAYTVNQSFIMNHLNLTLSPQAISSRRRYTYESEAAKFRRGSSFMTHPLCAMIWDA</sequence>
<reference evidence="4" key="1">
    <citation type="submission" date="2013-04" db="EMBL/GenBank/DDBJ databases">
        <authorList>
            <person name="Qu J."/>
            <person name="Murali S.C."/>
            <person name="Bandaranaike D."/>
            <person name="Bellair M."/>
            <person name="Blankenburg K."/>
            <person name="Chao H."/>
            <person name="Dinh H."/>
            <person name="Doddapaneni H."/>
            <person name="Downs B."/>
            <person name="Dugan-Rocha S."/>
            <person name="Elkadiri S."/>
            <person name="Gnanaolivu R.D."/>
            <person name="Hernandez B."/>
            <person name="Javaid M."/>
            <person name="Jayaseelan J.C."/>
            <person name="Lee S."/>
            <person name="Li M."/>
            <person name="Ming W."/>
            <person name="Munidasa M."/>
            <person name="Muniz J."/>
            <person name="Nguyen L."/>
            <person name="Ongeri F."/>
            <person name="Osuji N."/>
            <person name="Pu L.-L."/>
            <person name="Puazo M."/>
            <person name="Qu C."/>
            <person name="Quiroz J."/>
            <person name="Raj R."/>
            <person name="Weissenberger G."/>
            <person name="Xin Y."/>
            <person name="Zou X."/>
            <person name="Han Y."/>
            <person name="Richards S."/>
            <person name="Worley K."/>
            <person name="Muzny D."/>
            <person name="Gibbs R."/>
        </authorList>
    </citation>
    <scope>NUCLEOTIDE SEQUENCE</scope>
    <source>
        <strain evidence="4">Sampled in the wild</strain>
    </source>
</reference>
<comment type="caution">
    <text evidence="4">The sequence shown here is derived from an EMBL/GenBank/DDBJ whole genome shotgun (WGS) entry which is preliminary data.</text>
</comment>
<dbReference type="SUPFAM" id="SSF52161">
    <property type="entry name" value="Ribosomal protein L13"/>
    <property type="match status" value="1"/>
</dbReference>
<keyword evidence="3" id="KW-0687">Ribonucleoprotein</keyword>
<dbReference type="AlphaFoldDB" id="A0A8K0NZA8"/>
<dbReference type="OrthoDB" id="274622at2759"/>
<accession>A0A8K0NZA8</accession>
<dbReference type="InterPro" id="IPR036899">
    <property type="entry name" value="Ribosomal_uL13_sf"/>
</dbReference>
<dbReference type="InterPro" id="IPR005822">
    <property type="entry name" value="Ribosomal_uL13"/>
</dbReference>
<keyword evidence="5" id="KW-1185">Reference proteome</keyword>
<proteinExistence type="inferred from homology"/>
<dbReference type="GO" id="GO:0003735">
    <property type="term" value="F:structural constituent of ribosome"/>
    <property type="evidence" value="ECO:0007669"/>
    <property type="project" value="InterPro"/>
</dbReference>
<evidence type="ECO:0000313" key="4">
    <source>
        <dbReference type="EMBL" id="KAG8227257.1"/>
    </source>
</evidence>
<evidence type="ECO:0000313" key="5">
    <source>
        <dbReference type="Proteomes" id="UP000792457"/>
    </source>
</evidence>
<evidence type="ECO:0000256" key="1">
    <source>
        <dbReference type="ARBA" id="ARBA00006227"/>
    </source>
</evidence>
<organism evidence="4 5">
    <name type="scientific">Ladona fulva</name>
    <name type="common">Scarce chaser dragonfly</name>
    <name type="synonym">Libellula fulva</name>
    <dbReference type="NCBI Taxonomy" id="123851"/>
    <lineage>
        <taxon>Eukaryota</taxon>
        <taxon>Metazoa</taxon>
        <taxon>Ecdysozoa</taxon>
        <taxon>Arthropoda</taxon>
        <taxon>Hexapoda</taxon>
        <taxon>Insecta</taxon>
        <taxon>Pterygota</taxon>
        <taxon>Palaeoptera</taxon>
        <taxon>Odonata</taxon>
        <taxon>Epiprocta</taxon>
        <taxon>Anisoptera</taxon>
        <taxon>Libelluloidea</taxon>
        <taxon>Libellulidae</taxon>
        <taxon>Ladona</taxon>
    </lineage>
</organism>
<dbReference type="EMBL" id="KZ308316">
    <property type="protein sequence ID" value="KAG8227257.1"/>
    <property type="molecule type" value="Genomic_DNA"/>
</dbReference>
<keyword evidence="2" id="KW-0689">Ribosomal protein</keyword>
<dbReference type="Pfam" id="PF00572">
    <property type="entry name" value="Ribosomal_L13"/>
    <property type="match status" value="1"/>
</dbReference>
<evidence type="ECO:0000256" key="3">
    <source>
        <dbReference type="ARBA" id="ARBA00023274"/>
    </source>
</evidence>
<reference evidence="4" key="2">
    <citation type="submission" date="2017-10" db="EMBL/GenBank/DDBJ databases">
        <title>Ladona fulva Genome sequencing and assembly.</title>
        <authorList>
            <person name="Murali S."/>
            <person name="Richards S."/>
            <person name="Bandaranaike D."/>
            <person name="Bellair M."/>
            <person name="Blankenburg K."/>
            <person name="Chao H."/>
            <person name="Dinh H."/>
            <person name="Doddapaneni H."/>
            <person name="Dugan-Rocha S."/>
            <person name="Elkadiri S."/>
            <person name="Gnanaolivu R."/>
            <person name="Hernandez B."/>
            <person name="Skinner E."/>
            <person name="Javaid M."/>
            <person name="Lee S."/>
            <person name="Li M."/>
            <person name="Ming W."/>
            <person name="Munidasa M."/>
            <person name="Muniz J."/>
            <person name="Nguyen L."/>
            <person name="Hughes D."/>
            <person name="Osuji N."/>
            <person name="Pu L.-L."/>
            <person name="Puazo M."/>
            <person name="Qu C."/>
            <person name="Quiroz J."/>
            <person name="Raj R."/>
            <person name="Weissenberger G."/>
            <person name="Xin Y."/>
            <person name="Zou X."/>
            <person name="Han Y."/>
            <person name="Worley K."/>
            <person name="Muzny D."/>
            <person name="Gibbs R."/>
        </authorList>
    </citation>
    <scope>NUCLEOTIDE SEQUENCE</scope>
    <source>
        <strain evidence="4">Sampled in the wild</strain>
    </source>
</reference>
<comment type="similarity">
    <text evidence="1">Belongs to the universal ribosomal protein uL13 family.</text>
</comment>
<dbReference type="GO" id="GO:0005840">
    <property type="term" value="C:ribosome"/>
    <property type="evidence" value="ECO:0007669"/>
    <property type="project" value="UniProtKB-KW"/>
</dbReference>
<name>A0A8K0NZA8_LADFU</name>
<evidence type="ECO:0000256" key="2">
    <source>
        <dbReference type="ARBA" id="ARBA00022980"/>
    </source>
</evidence>
<dbReference type="Proteomes" id="UP000792457">
    <property type="component" value="Unassembled WGS sequence"/>
</dbReference>
<dbReference type="GO" id="GO:0006412">
    <property type="term" value="P:translation"/>
    <property type="evidence" value="ECO:0007669"/>
    <property type="project" value="InterPro"/>
</dbReference>
<dbReference type="GO" id="GO:1990904">
    <property type="term" value="C:ribonucleoprotein complex"/>
    <property type="evidence" value="ECO:0007669"/>
    <property type="project" value="UniProtKB-KW"/>
</dbReference>
<gene>
    <name evidence="4" type="ORF">J437_LFUL003988</name>
</gene>